<dbReference type="Proteomes" id="UP000053455">
    <property type="component" value="Unassembled WGS sequence"/>
</dbReference>
<evidence type="ECO:0000313" key="14">
    <source>
        <dbReference type="Proteomes" id="UP000053455"/>
    </source>
</evidence>
<comment type="similarity">
    <text evidence="1 10">Belongs to the GHMP kinase family. IspE subfamily.</text>
</comment>
<keyword evidence="5 10" id="KW-0547">Nucleotide-binding</keyword>
<feature type="binding site" evidence="10">
    <location>
        <begin position="91"/>
        <end position="101"/>
    </location>
    <ligand>
        <name>ATP</name>
        <dbReference type="ChEBI" id="CHEBI:30616"/>
    </ligand>
</feature>
<keyword evidence="14" id="KW-1185">Reference proteome</keyword>
<dbReference type="PIRSF" id="PIRSF010376">
    <property type="entry name" value="IspE"/>
    <property type="match status" value="1"/>
</dbReference>
<comment type="caution">
    <text evidence="13">The sequence shown here is derived from an EMBL/GenBank/DDBJ whole genome shotgun (WGS) entry which is preliminary data.</text>
</comment>
<dbReference type="Pfam" id="PF00288">
    <property type="entry name" value="GHMP_kinases_N"/>
    <property type="match status" value="1"/>
</dbReference>
<accession>A0A0H0XQ02</accession>
<dbReference type="UniPathway" id="UPA00056">
    <property type="reaction ID" value="UER00094"/>
</dbReference>
<evidence type="ECO:0000259" key="11">
    <source>
        <dbReference type="Pfam" id="PF00288"/>
    </source>
</evidence>
<dbReference type="PANTHER" id="PTHR43527:SF2">
    <property type="entry name" value="4-DIPHOSPHOCYTIDYL-2-C-METHYL-D-ERYTHRITOL KINASE, CHLOROPLASTIC"/>
    <property type="match status" value="1"/>
</dbReference>
<sequence>MKLTQTAYAKINLALHVRARRDDGFHELETLFAFVDAGDQLVARTANADSLTTVGEFAGALDNPFDNIVMRALSKLPRPDGLAITLEKNLPVAAGLGGGSADAGAVFRIIRDAHGLPDDWRERAAKLGADVPACVESVTCIGRGTGTELEPVESDLTGMAVLLVNPRVPLATGPVFEAWDGMDREALPEGPVSKIAREGRNDLRAPAISLCPAIADVLRALATVNPWMCEMSGSGATCFALFEHVEERDRAAETLATDHPDWWQMRGFLR</sequence>
<comment type="pathway">
    <text evidence="10">Isoprenoid biosynthesis; isopentenyl diphosphate biosynthesis via DXP pathway; isopentenyl diphosphate from 1-deoxy-D-xylulose 5-phosphate: step 3/6.</text>
</comment>
<dbReference type="Gene3D" id="3.30.70.890">
    <property type="entry name" value="GHMP kinase, C-terminal domain"/>
    <property type="match status" value="1"/>
</dbReference>
<dbReference type="SUPFAM" id="SSF55060">
    <property type="entry name" value="GHMP Kinase, C-terminal domain"/>
    <property type="match status" value="1"/>
</dbReference>
<dbReference type="GO" id="GO:0050515">
    <property type="term" value="F:4-(cytidine 5'-diphospho)-2-C-methyl-D-erythritol kinase activity"/>
    <property type="evidence" value="ECO:0007669"/>
    <property type="project" value="UniProtKB-UniRule"/>
</dbReference>
<dbReference type="AlphaFoldDB" id="A0A0H0XQ02"/>
<comment type="catalytic activity">
    <reaction evidence="10">
        <text>4-CDP-2-C-methyl-D-erythritol + ATP = 4-CDP-2-C-methyl-D-erythritol 2-phosphate + ADP + H(+)</text>
        <dbReference type="Rhea" id="RHEA:18437"/>
        <dbReference type="ChEBI" id="CHEBI:15378"/>
        <dbReference type="ChEBI" id="CHEBI:30616"/>
        <dbReference type="ChEBI" id="CHEBI:57823"/>
        <dbReference type="ChEBI" id="CHEBI:57919"/>
        <dbReference type="ChEBI" id="CHEBI:456216"/>
        <dbReference type="EC" id="2.7.1.148"/>
    </reaction>
</comment>
<evidence type="ECO:0000256" key="2">
    <source>
        <dbReference type="ARBA" id="ARBA00012052"/>
    </source>
</evidence>
<dbReference type="RefSeq" id="WP_047093834.1">
    <property type="nucleotide sequence ID" value="NZ_LBHU01000002.1"/>
</dbReference>
<evidence type="ECO:0000256" key="4">
    <source>
        <dbReference type="ARBA" id="ARBA00022679"/>
    </source>
</evidence>
<feature type="domain" description="GHMP kinase C-terminal" evidence="12">
    <location>
        <begin position="195"/>
        <end position="255"/>
    </location>
</feature>
<dbReference type="GO" id="GO:0019288">
    <property type="term" value="P:isopentenyl diphosphate biosynthetic process, methylerythritol 4-phosphate pathway"/>
    <property type="evidence" value="ECO:0007669"/>
    <property type="project" value="UniProtKB-UniRule"/>
</dbReference>
<evidence type="ECO:0000256" key="3">
    <source>
        <dbReference type="ARBA" id="ARBA00017473"/>
    </source>
</evidence>
<feature type="active site" evidence="10">
    <location>
        <position position="10"/>
    </location>
</feature>
<evidence type="ECO:0000259" key="12">
    <source>
        <dbReference type="Pfam" id="PF08544"/>
    </source>
</evidence>
<dbReference type="InterPro" id="IPR013750">
    <property type="entry name" value="GHMP_kinase_C_dom"/>
</dbReference>
<dbReference type="EC" id="2.7.1.148" evidence="2 10"/>
<evidence type="ECO:0000313" key="13">
    <source>
        <dbReference type="EMBL" id="KLI64017.1"/>
    </source>
</evidence>
<dbReference type="GO" id="GO:0005524">
    <property type="term" value="F:ATP binding"/>
    <property type="evidence" value="ECO:0007669"/>
    <property type="project" value="UniProtKB-UniRule"/>
</dbReference>
<dbReference type="PATRIC" id="fig|874156.12.peg.2066"/>
<organism evidence="13 14">
    <name type="scientific">Aurantiacibacter marinus</name>
    <dbReference type="NCBI Taxonomy" id="874156"/>
    <lineage>
        <taxon>Bacteria</taxon>
        <taxon>Pseudomonadati</taxon>
        <taxon>Pseudomonadota</taxon>
        <taxon>Alphaproteobacteria</taxon>
        <taxon>Sphingomonadales</taxon>
        <taxon>Erythrobacteraceae</taxon>
        <taxon>Aurantiacibacter</taxon>
    </lineage>
</organism>
<dbReference type="STRING" id="874156.GCA_001021555_01299"/>
<evidence type="ECO:0000256" key="5">
    <source>
        <dbReference type="ARBA" id="ARBA00022741"/>
    </source>
</evidence>
<reference evidence="13 14" key="1">
    <citation type="submission" date="2015-04" db="EMBL/GenBank/DDBJ databases">
        <title>The draft genome sequence of Erythrobacter marinus HWDM-33.</title>
        <authorList>
            <person name="Zhuang L."/>
            <person name="Liu Y."/>
            <person name="Shao Z."/>
        </authorList>
    </citation>
    <scope>NUCLEOTIDE SEQUENCE [LARGE SCALE GENOMIC DNA]</scope>
    <source>
        <strain evidence="13 14">HWDM-33</strain>
    </source>
</reference>
<dbReference type="InterPro" id="IPR004424">
    <property type="entry name" value="IspE"/>
</dbReference>
<comment type="function">
    <text evidence="10">Catalyzes the phosphorylation of the position 2 hydroxy group of 4-diphosphocytidyl-2C-methyl-D-erythritol.</text>
</comment>
<feature type="domain" description="GHMP kinase N-terminal" evidence="11">
    <location>
        <begin position="67"/>
        <end position="135"/>
    </location>
</feature>
<evidence type="ECO:0000256" key="6">
    <source>
        <dbReference type="ARBA" id="ARBA00022777"/>
    </source>
</evidence>
<keyword evidence="8 10" id="KW-0414">Isoprene biosynthesis</keyword>
<dbReference type="InterPro" id="IPR014721">
    <property type="entry name" value="Ribsml_uS5_D2-typ_fold_subgr"/>
</dbReference>
<dbReference type="Pfam" id="PF08544">
    <property type="entry name" value="GHMP_kinases_C"/>
    <property type="match status" value="1"/>
</dbReference>
<protein>
    <recommendedName>
        <fullName evidence="3 10">4-diphosphocytidyl-2-C-methyl-D-erythritol kinase</fullName>
        <shortName evidence="10">CMK</shortName>
        <ecNumber evidence="2 10">2.7.1.148</ecNumber>
    </recommendedName>
    <alternativeName>
        <fullName evidence="9 10">4-(cytidine-5'-diphospho)-2-C-methyl-D-erythritol kinase</fullName>
    </alternativeName>
</protein>
<gene>
    <name evidence="10" type="primary">ispE</name>
    <name evidence="13" type="ORF">AAV99_10055</name>
</gene>
<dbReference type="PANTHER" id="PTHR43527">
    <property type="entry name" value="4-DIPHOSPHOCYTIDYL-2-C-METHYL-D-ERYTHRITOL KINASE, CHLOROPLASTIC"/>
    <property type="match status" value="1"/>
</dbReference>
<dbReference type="InterPro" id="IPR036554">
    <property type="entry name" value="GHMP_kinase_C_sf"/>
</dbReference>
<dbReference type="InterPro" id="IPR006204">
    <property type="entry name" value="GHMP_kinase_N_dom"/>
</dbReference>
<keyword evidence="4 10" id="KW-0808">Transferase</keyword>
<evidence type="ECO:0000256" key="10">
    <source>
        <dbReference type="HAMAP-Rule" id="MF_00061"/>
    </source>
</evidence>
<name>A0A0H0XQ02_9SPHN</name>
<proteinExistence type="inferred from homology"/>
<evidence type="ECO:0000256" key="8">
    <source>
        <dbReference type="ARBA" id="ARBA00023229"/>
    </source>
</evidence>
<dbReference type="GO" id="GO:0016114">
    <property type="term" value="P:terpenoid biosynthetic process"/>
    <property type="evidence" value="ECO:0007669"/>
    <property type="project" value="InterPro"/>
</dbReference>
<dbReference type="HAMAP" id="MF_00061">
    <property type="entry name" value="IspE"/>
    <property type="match status" value="1"/>
</dbReference>
<evidence type="ECO:0000256" key="9">
    <source>
        <dbReference type="ARBA" id="ARBA00032554"/>
    </source>
</evidence>
<evidence type="ECO:0000256" key="1">
    <source>
        <dbReference type="ARBA" id="ARBA00009684"/>
    </source>
</evidence>
<dbReference type="OrthoDB" id="9809438at2"/>
<dbReference type="SUPFAM" id="SSF54211">
    <property type="entry name" value="Ribosomal protein S5 domain 2-like"/>
    <property type="match status" value="1"/>
</dbReference>
<dbReference type="EMBL" id="LBHU01000002">
    <property type="protein sequence ID" value="KLI64017.1"/>
    <property type="molecule type" value="Genomic_DNA"/>
</dbReference>
<keyword evidence="6 10" id="KW-0418">Kinase</keyword>
<evidence type="ECO:0000256" key="7">
    <source>
        <dbReference type="ARBA" id="ARBA00022840"/>
    </source>
</evidence>
<feature type="active site" evidence="10">
    <location>
        <position position="130"/>
    </location>
</feature>
<dbReference type="Gene3D" id="3.30.230.10">
    <property type="match status" value="1"/>
</dbReference>
<keyword evidence="7 10" id="KW-0067">ATP-binding</keyword>
<dbReference type="NCBIfam" id="NF011202">
    <property type="entry name" value="PRK14608.1"/>
    <property type="match status" value="1"/>
</dbReference>
<dbReference type="InterPro" id="IPR020568">
    <property type="entry name" value="Ribosomal_Su5_D2-typ_SF"/>
</dbReference>